<dbReference type="Proteomes" id="UP000287352">
    <property type="component" value="Unassembled WGS sequence"/>
</dbReference>
<feature type="transmembrane region" description="Helical" evidence="6">
    <location>
        <begin position="134"/>
        <end position="154"/>
    </location>
</feature>
<keyword evidence="8" id="KW-1185">Reference proteome</keyword>
<keyword evidence="5 6" id="KW-0472">Membrane</keyword>
<dbReference type="InterPro" id="IPR051611">
    <property type="entry name" value="ECF_transporter_component"/>
</dbReference>
<evidence type="ECO:0000256" key="3">
    <source>
        <dbReference type="ARBA" id="ARBA00022692"/>
    </source>
</evidence>
<evidence type="ECO:0000256" key="1">
    <source>
        <dbReference type="ARBA" id="ARBA00004141"/>
    </source>
</evidence>
<keyword evidence="2" id="KW-1003">Cell membrane</keyword>
<sequence length="359" mass="40625">MASQKFLVQSTKDKPYLQPPPGRRFVRSFLFSRRVNAPLAQVHLLARLIFVLCLSAAQLRTINTAHPDLSGALLLWIVSIGFFTLSGMHEKVARWYLLLTLPTMVSLFLTWALFNPVPGHVILVEKPIYSGNVAFGFSFWQVLWLAVVVIYYLWRRALFTGILLASCLTLLLTSFLVLPSWPIAQIHLFHPLTLQISDRGLMLALTKMVGYSGMMLSTVAIVVTSRDTELIGLLMQLRLPQPVTFFLSTVFRALNLAVADYETIYQAQIARAINARPRSFIRRLRDFSSIAVPMVAMMIRRSSEIGDALLARGYTLQQKSTDYYETSPWRLIDWFVLVLSLVLLYLALGPHPDLPSILV</sequence>
<dbReference type="PANTHER" id="PTHR34857">
    <property type="entry name" value="SLL0384 PROTEIN"/>
    <property type="match status" value="1"/>
</dbReference>
<dbReference type="EMBL" id="BIFR01000002">
    <property type="protein sequence ID" value="GCE16062.1"/>
    <property type="molecule type" value="Genomic_DNA"/>
</dbReference>
<comment type="caution">
    <text evidence="7">The sequence shown here is derived from an EMBL/GenBank/DDBJ whole genome shotgun (WGS) entry which is preliminary data.</text>
</comment>
<evidence type="ECO:0000256" key="4">
    <source>
        <dbReference type="ARBA" id="ARBA00022989"/>
    </source>
</evidence>
<feature type="transmembrane region" description="Helical" evidence="6">
    <location>
        <begin position="37"/>
        <end position="57"/>
    </location>
</feature>
<dbReference type="CDD" id="cd16914">
    <property type="entry name" value="EcfT"/>
    <property type="match status" value="1"/>
</dbReference>
<evidence type="ECO:0000313" key="8">
    <source>
        <dbReference type="Proteomes" id="UP000287352"/>
    </source>
</evidence>
<feature type="transmembrane region" description="Helical" evidence="6">
    <location>
        <begin position="331"/>
        <end position="348"/>
    </location>
</feature>
<evidence type="ECO:0000256" key="6">
    <source>
        <dbReference type="SAM" id="Phobius"/>
    </source>
</evidence>
<evidence type="ECO:0000256" key="5">
    <source>
        <dbReference type="ARBA" id="ARBA00023136"/>
    </source>
</evidence>
<dbReference type="PANTHER" id="PTHR34857:SF2">
    <property type="entry name" value="SLL0384 PROTEIN"/>
    <property type="match status" value="1"/>
</dbReference>
<dbReference type="AlphaFoldDB" id="A0A402AA63"/>
<feature type="transmembrane region" description="Helical" evidence="6">
    <location>
        <begin position="69"/>
        <end position="88"/>
    </location>
</feature>
<dbReference type="OrthoDB" id="148048at2"/>
<keyword evidence="4 6" id="KW-1133">Transmembrane helix</keyword>
<accession>A0A402AA63</accession>
<feature type="transmembrane region" description="Helical" evidence="6">
    <location>
        <begin position="161"/>
        <end position="181"/>
    </location>
</feature>
<name>A0A402AA63_9CHLR</name>
<gene>
    <name evidence="7" type="ORF">KTT_59210</name>
</gene>
<evidence type="ECO:0000256" key="2">
    <source>
        <dbReference type="ARBA" id="ARBA00022475"/>
    </source>
</evidence>
<feature type="transmembrane region" description="Helical" evidence="6">
    <location>
        <begin position="201"/>
        <end position="223"/>
    </location>
</feature>
<evidence type="ECO:0000313" key="7">
    <source>
        <dbReference type="EMBL" id="GCE16062.1"/>
    </source>
</evidence>
<dbReference type="Pfam" id="PF02361">
    <property type="entry name" value="CbiQ"/>
    <property type="match status" value="1"/>
</dbReference>
<organism evidence="7 8">
    <name type="scientific">Tengunoibacter tsumagoiensis</name>
    <dbReference type="NCBI Taxonomy" id="2014871"/>
    <lineage>
        <taxon>Bacteria</taxon>
        <taxon>Bacillati</taxon>
        <taxon>Chloroflexota</taxon>
        <taxon>Ktedonobacteria</taxon>
        <taxon>Ktedonobacterales</taxon>
        <taxon>Dictyobacteraceae</taxon>
        <taxon>Tengunoibacter</taxon>
    </lineage>
</organism>
<feature type="transmembrane region" description="Helical" evidence="6">
    <location>
        <begin position="95"/>
        <end position="114"/>
    </location>
</feature>
<reference evidence="8" key="1">
    <citation type="submission" date="2018-12" db="EMBL/GenBank/DDBJ databases">
        <title>Tengunoibacter tsumagoiensis gen. nov., sp. nov., Dictyobacter kobayashii sp. nov., D. alpinus sp. nov., and D. joshuensis sp. nov. and description of Dictyobacteraceae fam. nov. within the order Ktedonobacterales isolated from Tengu-no-mugimeshi.</title>
        <authorList>
            <person name="Wang C.M."/>
            <person name="Zheng Y."/>
            <person name="Sakai Y."/>
            <person name="Toyoda A."/>
            <person name="Minakuchi Y."/>
            <person name="Abe K."/>
            <person name="Yokota A."/>
            <person name="Yabe S."/>
        </authorList>
    </citation>
    <scope>NUCLEOTIDE SEQUENCE [LARGE SCALE GENOMIC DNA]</scope>
    <source>
        <strain evidence="8">Uno3</strain>
    </source>
</reference>
<dbReference type="GO" id="GO:0005886">
    <property type="term" value="C:plasma membrane"/>
    <property type="evidence" value="ECO:0007669"/>
    <property type="project" value="UniProtKB-ARBA"/>
</dbReference>
<dbReference type="RefSeq" id="WP_126583448.1">
    <property type="nucleotide sequence ID" value="NZ_BIFR01000002.1"/>
</dbReference>
<proteinExistence type="predicted"/>
<comment type="subcellular location">
    <subcellularLocation>
        <location evidence="1">Membrane</location>
        <topology evidence="1">Multi-pass membrane protein</topology>
    </subcellularLocation>
</comment>
<evidence type="ECO:0008006" key="9">
    <source>
        <dbReference type="Google" id="ProtNLM"/>
    </source>
</evidence>
<keyword evidence="3 6" id="KW-0812">Transmembrane</keyword>
<dbReference type="InterPro" id="IPR003339">
    <property type="entry name" value="ABC/ECF_trnsptr_transmembrane"/>
</dbReference>
<protein>
    <recommendedName>
        <fullName evidence="9">Energy-coupling factor transporter transmembrane protein EcfT</fullName>
    </recommendedName>
</protein>